<protein>
    <submittedName>
        <fullName evidence="1">DUF2334 domain-containing protein</fullName>
    </submittedName>
</protein>
<comment type="caution">
    <text evidence="1">The sequence shown here is derived from an EMBL/GenBank/DDBJ whole genome shotgun (WGS) entry which is preliminary data.</text>
</comment>
<dbReference type="EMBL" id="QRCM01000001">
    <property type="protein sequence ID" value="TXG89125.1"/>
    <property type="molecule type" value="Genomic_DNA"/>
</dbReference>
<dbReference type="InterPro" id="IPR018763">
    <property type="entry name" value="DUF2334"/>
</dbReference>
<dbReference type="Proteomes" id="UP000471120">
    <property type="component" value="Unassembled WGS sequence"/>
</dbReference>
<evidence type="ECO:0000313" key="1">
    <source>
        <dbReference type="EMBL" id="TXG89125.1"/>
    </source>
</evidence>
<proteinExistence type="predicted"/>
<gene>
    <name evidence="1" type="ORF">DW322_01265</name>
</gene>
<name>A0A6P2C9B2_9NOCA</name>
<dbReference type="AlphaFoldDB" id="A0A6P2C9B2"/>
<reference evidence="1 2" key="1">
    <citation type="submission" date="2018-07" db="EMBL/GenBank/DDBJ databases">
        <title>Genome sequence of Rhodococcus rhodnii ATCC 35071 from Rhodnius prolixus.</title>
        <authorList>
            <person name="Patel V."/>
            <person name="Vogel K.J."/>
        </authorList>
    </citation>
    <scope>NUCLEOTIDE SEQUENCE [LARGE SCALE GENOMIC DNA]</scope>
    <source>
        <strain evidence="1 2">ATCC 35071</strain>
    </source>
</reference>
<sequence length="232" mass="25300">MTAQLIVSVSGIRALTRSHAETFAAEMDERGVPLSLFVAPRAKEHYRLVRDDATQDWLRQRRAHGDAIVLHGYDQAATSRRRAEFAALSRHEALLRLGAADRVLEHAGLRTRLFAAPRWNLSSGALAALPAAGFRTAVTANGTLDTTTCELTRTGLLSIGAGSATEPWWCRAVVLSAERRARRGNTVRLAVTATQLGRSGPRRAVLDAVDLALHHGTVPAVYAWEKRLRRAA</sequence>
<dbReference type="Pfam" id="PF10096">
    <property type="entry name" value="DUF2334"/>
    <property type="match status" value="1"/>
</dbReference>
<dbReference type="InterPro" id="IPR011330">
    <property type="entry name" value="Glyco_hydro/deAcase_b/a-brl"/>
</dbReference>
<dbReference type="GO" id="GO:0005975">
    <property type="term" value="P:carbohydrate metabolic process"/>
    <property type="evidence" value="ECO:0007669"/>
    <property type="project" value="InterPro"/>
</dbReference>
<dbReference type="RefSeq" id="WP_010840230.1">
    <property type="nucleotide sequence ID" value="NZ_QRCM01000001.1"/>
</dbReference>
<dbReference type="SUPFAM" id="SSF88713">
    <property type="entry name" value="Glycoside hydrolase/deacetylase"/>
    <property type="match status" value="1"/>
</dbReference>
<dbReference type="Gene3D" id="3.20.20.370">
    <property type="entry name" value="Glycoside hydrolase/deacetylase"/>
    <property type="match status" value="1"/>
</dbReference>
<evidence type="ECO:0000313" key="2">
    <source>
        <dbReference type="Proteomes" id="UP000471120"/>
    </source>
</evidence>
<organism evidence="1 2">
    <name type="scientific">Rhodococcus rhodnii</name>
    <dbReference type="NCBI Taxonomy" id="38312"/>
    <lineage>
        <taxon>Bacteria</taxon>
        <taxon>Bacillati</taxon>
        <taxon>Actinomycetota</taxon>
        <taxon>Actinomycetes</taxon>
        <taxon>Mycobacteriales</taxon>
        <taxon>Nocardiaceae</taxon>
        <taxon>Rhodococcus</taxon>
    </lineage>
</organism>
<accession>A0A6P2C9B2</accession>